<name>A0A7Z6MUL0_PSEFL</name>
<dbReference type="InterPro" id="IPR013610">
    <property type="entry name" value="ArdC_N"/>
</dbReference>
<evidence type="ECO:0000313" key="4">
    <source>
        <dbReference type="EMBL" id="RDS89290.1"/>
    </source>
</evidence>
<evidence type="ECO:0000259" key="3">
    <source>
        <dbReference type="Pfam" id="PF18818"/>
    </source>
</evidence>
<proteinExistence type="predicted"/>
<feature type="region of interest" description="Disordered" evidence="1">
    <location>
        <begin position="363"/>
        <end position="402"/>
    </location>
</feature>
<feature type="domain" description="Polyvalent protein metallopeptidase" evidence="3">
    <location>
        <begin position="204"/>
        <end position="325"/>
    </location>
</feature>
<feature type="domain" description="N-terminal" evidence="2">
    <location>
        <begin position="44"/>
        <end position="116"/>
    </location>
</feature>
<dbReference type="Pfam" id="PF18818">
    <property type="entry name" value="MPTase-PolyVal"/>
    <property type="match status" value="1"/>
</dbReference>
<dbReference type="RefSeq" id="WP_115487659.1">
    <property type="nucleotide sequence ID" value="NZ_QRBA01000011.1"/>
</dbReference>
<evidence type="ECO:0000313" key="5">
    <source>
        <dbReference type="Proteomes" id="UP000255541"/>
    </source>
</evidence>
<dbReference type="Pfam" id="PF08401">
    <property type="entry name" value="ArdcN"/>
    <property type="match status" value="1"/>
</dbReference>
<dbReference type="Proteomes" id="UP000255541">
    <property type="component" value="Unassembled WGS sequence"/>
</dbReference>
<sequence length="402" mass="45151">MAVAKRKSYKEKKEYIDNSKEKLEGFLAHKVDSIHAMLKSENPDVPVWNSPCFKIRYLNPVSGTVYNLENSMLLSMLGKEKGFELPYYLTAKQGYDAGLSNKGEKGDFVVHHFGMQIGFVKDGEKPGAGGNDDQDNTEGKAIYRRASKLSPVFNLQQFTGELPPKIKAQMAQRAKIPTPAEVQTVLQSVMDTMPTPLKRHAGAEHSNYFSPSEDTIYMAPSGYFKSDLHELSTLLHEVSHSYGVASRKNRESLAKYAQSDEHRAYEELVANLSAQAVIKHLNFSITDGMRDQLDDAFFKNHQTYDVGWALKGLRDKPDQVFKAAADADRTANEIIYKLENDLKAKYDLDPTLPVSDFIKQRLSRADTDSTPQVKAPTISPRDSAVETPTPQEQQQKKRTLKI</sequence>
<gene>
    <name evidence="4" type="ORF">DL347_19800</name>
</gene>
<protein>
    <submittedName>
        <fullName evidence="4">DUF1738 domain-containing protein</fullName>
    </submittedName>
</protein>
<reference evidence="4 5" key="1">
    <citation type="submission" date="2018-07" db="EMBL/GenBank/DDBJ databases">
        <title>Draft Genome Sequence of Pseudomonas fluorescens AHK-1 associated with canker disease of kiwifruit.</title>
        <authorList>
            <person name="Wu Z."/>
        </authorList>
    </citation>
    <scope>NUCLEOTIDE SEQUENCE [LARGE SCALE GENOMIC DNA]</scope>
    <source>
        <strain evidence="4 5">AHK-1</strain>
    </source>
</reference>
<evidence type="ECO:0000256" key="1">
    <source>
        <dbReference type="SAM" id="MobiDB-lite"/>
    </source>
</evidence>
<dbReference type="AlphaFoldDB" id="A0A7Z6MUL0"/>
<dbReference type="EMBL" id="QRBA01000011">
    <property type="protein sequence ID" value="RDS89290.1"/>
    <property type="molecule type" value="Genomic_DNA"/>
</dbReference>
<evidence type="ECO:0000259" key="2">
    <source>
        <dbReference type="Pfam" id="PF08401"/>
    </source>
</evidence>
<dbReference type="InterPro" id="IPR041459">
    <property type="entry name" value="MPTase-PolyVal"/>
</dbReference>
<comment type="caution">
    <text evidence="4">The sequence shown here is derived from an EMBL/GenBank/DDBJ whole genome shotgun (WGS) entry which is preliminary data.</text>
</comment>
<organism evidence="4 5">
    <name type="scientific">Pseudomonas fluorescens</name>
    <dbReference type="NCBI Taxonomy" id="294"/>
    <lineage>
        <taxon>Bacteria</taxon>
        <taxon>Pseudomonadati</taxon>
        <taxon>Pseudomonadota</taxon>
        <taxon>Gammaproteobacteria</taxon>
        <taxon>Pseudomonadales</taxon>
        <taxon>Pseudomonadaceae</taxon>
        <taxon>Pseudomonas</taxon>
    </lineage>
</organism>
<dbReference type="GO" id="GO:0003697">
    <property type="term" value="F:single-stranded DNA binding"/>
    <property type="evidence" value="ECO:0007669"/>
    <property type="project" value="InterPro"/>
</dbReference>
<accession>A0A7Z6MUL0</accession>